<protein>
    <submittedName>
        <fullName evidence="1">Unnamed protein product</fullName>
    </submittedName>
</protein>
<organism evidence="1 2">
    <name type="scientific">Phytophthora fragariaefolia</name>
    <dbReference type="NCBI Taxonomy" id="1490495"/>
    <lineage>
        <taxon>Eukaryota</taxon>
        <taxon>Sar</taxon>
        <taxon>Stramenopiles</taxon>
        <taxon>Oomycota</taxon>
        <taxon>Peronosporomycetes</taxon>
        <taxon>Peronosporales</taxon>
        <taxon>Peronosporaceae</taxon>
        <taxon>Phytophthora</taxon>
    </lineage>
</organism>
<sequence length="674" mass="74182">MRHHFVAYVFQLSGGGVLESRPLRQPQLKQQQQQPYQNEVHEQQQGGAMGCRHAVVLASLASPSFLLISFRRSGSAIVAENAAGTSSAADGPRNNAETAVHSEVATNSNARRQGLFSPRHDGGSNQNTIHEQHDERHFRSFEASRSHGLRAFSPNKVCTSVGQDARHPAASHQVHADDTFWQHQIDPAFSERGQHLLVLWRFLQHVTLLDLHVGERLAGMGLDSIWSQVEKVVDAPGNQIEGVVHAFLRDLFGRPAQTDPMRVSTTDRMGEQSLSARDSSVILVLVHCFFRVVLSRSLHRAFWSTWTVENGVATKEQLQQRFVRMVSNVYDAFDDELREVARDSGVTLSDSHGKCLPMLVDIVLSIVYGQIRFNTRFNALRATVSTLLVGSATLGTLSNELTRVFRVFAAQAREVMIRSTGTCHGSFEQPRAIADGGPKNDVLAVWNRRWLMKPSSVQVVPTRSGRMADAQRELLVVDVAQFVCEFGCVDVSLGEDARTLSLRSALSSAGSRWVKSMDIVLDGRLRVFRVLPSGLSSMIPTAGGWSVGDYAAELLGDANSLCVDVFAFAEESSAARDDAAVPTRRMSLSLRLEQESTDRDVASSARFNGIVMVVQGAVSHATYVPRRGAGSERADALKLSEMPTSHRAGIWGGMDWKPACEMQARYESVEQAKQ</sequence>
<dbReference type="Proteomes" id="UP001165121">
    <property type="component" value="Unassembled WGS sequence"/>
</dbReference>
<dbReference type="OrthoDB" id="129792at2759"/>
<dbReference type="AlphaFoldDB" id="A0A9W7D939"/>
<name>A0A9W7D939_9STRA</name>
<keyword evidence="2" id="KW-1185">Reference proteome</keyword>
<proteinExistence type="predicted"/>
<accession>A0A9W7D939</accession>
<dbReference type="EMBL" id="BSXT01004684">
    <property type="protein sequence ID" value="GMF58580.1"/>
    <property type="molecule type" value="Genomic_DNA"/>
</dbReference>
<comment type="caution">
    <text evidence="1">The sequence shown here is derived from an EMBL/GenBank/DDBJ whole genome shotgun (WGS) entry which is preliminary data.</text>
</comment>
<reference evidence="1" key="1">
    <citation type="submission" date="2023-04" db="EMBL/GenBank/DDBJ databases">
        <title>Phytophthora fragariaefolia NBRC 109709.</title>
        <authorList>
            <person name="Ichikawa N."/>
            <person name="Sato H."/>
            <person name="Tonouchi N."/>
        </authorList>
    </citation>
    <scope>NUCLEOTIDE SEQUENCE</scope>
    <source>
        <strain evidence="1">NBRC 109709</strain>
    </source>
</reference>
<evidence type="ECO:0000313" key="2">
    <source>
        <dbReference type="Proteomes" id="UP001165121"/>
    </source>
</evidence>
<gene>
    <name evidence="1" type="ORF">Pfra01_002520200</name>
</gene>
<evidence type="ECO:0000313" key="1">
    <source>
        <dbReference type="EMBL" id="GMF58580.1"/>
    </source>
</evidence>